<keyword evidence="10 18" id="KW-0418">Kinase</keyword>
<dbReference type="RefSeq" id="WP_099578106.1">
    <property type="nucleotide sequence ID" value="NZ_MJBI02000001.1"/>
</dbReference>
<protein>
    <recommendedName>
        <fullName evidence="4">Signal transduction histidine-protein kinase ArlS</fullName>
        <ecNumber evidence="3">2.7.13.3</ecNumber>
    </recommendedName>
</protein>
<dbReference type="Pfam" id="PF00512">
    <property type="entry name" value="HisKA"/>
    <property type="match status" value="1"/>
</dbReference>
<feature type="transmembrane region" description="Helical" evidence="15">
    <location>
        <begin position="12"/>
        <end position="35"/>
    </location>
</feature>
<evidence type="ECO:0000256" key="1">
    <source>
        <dbReference type="ARBA" id="ARBA00000085"/>
    </source>
</evidence>
<dbReference type="PANTHER" id="PTHR45528:SF12">
    <property type="entry name" value="SENSOR HISTIDINE KINASE ARSS"/>
    <property type="match status" value="1"/>
</dbReference>
<evidence type="ECO:0000256" key="10">
    <source>
        <dbReference type="ARBA" id="ARBA00022777"/>
    </source>
</evidence>
<evidence type="ECO:0000256" key="3">
    <source>
        <dbReference type="ARBA" id="ARBA00012438"/>
    </source>
</evidence>
<keyword evidence="19" id="KW-1185">Reference proteome</keyword>
<dbReference type="GO" id="GO:0005886">
    <property type="term" value="C:plasma membrane"/>
    <property type="evidence" value="ECO:0007669"/>
    <property type="project" value="UniProtKB-SubCell"/>
</dbReference>
<evidence type="ECO:0000256" key="15">
    <source>
        <dbReference type="SAM" id="Phobius"/>
    </source>
</evidence>
<keyword evidence="7" id="KW-0808">Transferase</keyword>
<dbReference type="InterPro" id="IPR036097">
    <property type="entry name" value="HisK_dim/P_sf"/>
</dbReference>
<keyword evidence="5" id="KW-1003">Cell membrane</keyword>
<dbReference type="PANTHER" id="PTHR45528">
    <property type="entry name" value="SENSOR HISTIDINE KINASE CPXA"/>
    <property type="match status" value="1"/>
</dbReference>
<evidence type="ECO:0000256" key="11">
    <source>
        <dbReference type="ARBA" id="ARBA00022840"/>
    </source>
</evidence>
<dbReference type="InterPro" id="IPR004358">
    <property type="entry name" value="Sig_transdc_His_kin-like_C"/>
</dbReference>
<dbReference type="InterPro" id="IPR036890">
    <property type="entry name" value="HATPase_C_sf"/>
</dbReference>
<sequence>MKTKSQSLRSKWTVLTTTLTFIIFMIFSLFIIFLISTYQKEQEVENLRKSVTDISNLFEEKTTGEVTQSDIYRAINKNEKVFLYNLDGNRIYDVSTNSSYDFNLPVIKTNERSLVQKKIGERQFLLMSTPFRNEHYNGYITVARSLDDYFNVMQFLILLCSFFGLTALFMTALISFLFSNQITKPIRRLSSKMNQIKRDGFQNKLQVSTSYYETDDMIDTFNEMMSQLESSFEQQKQFVEDASHELRTPLQIVNGHLNLIQRWGKNNPEILEESLSISLEEMNRINKLVEELLLLSKDSNLLETKQIENIDINAEIQGRIHSIQQLKDDYMFEYHSTHEQIKLNINRFHFEQILLIFLDNAMKYDQINKRIVIRTSLKNKLVQIEIIDNGEGIPKEDIPNIFDRFYRVDKSRARSKGGNGLGLSIAKKLIETYKGQVKIESEVNQFTKVIIQFPIRTI</sequence>
<keyword evidence="9" id="KW-0547">Nucleotide-binding</keyword>
<comment type="catalytic activity">
    <reaction evidence="1">
        <text>ATP + protein L-histidine = ADP + protein N-phospho-L-histidine.</text>
        <dbReference type="EC" id="2.7.13.3"/>
    </reaction>
</comment>
<dbReference type="Pfam" id="PF02518">
    <property type="entry name" value="HATPase_c"/>
    <property type="match status" value="1"/>
</dbReference>
<evidence type="ECO:0000256" key="2">
    <source>
        <dbReference type="ARBA" id="ARBA00004651"/>
    </source>
</evidence>
<dbReference type="EC" id="2.7.13.3" evidence="3"/>
<evidence type="ECO:0000256" key="6">
    <source>
        <dbReference type="ARBA" id="ARBA00022553"/>
    </source>
</evidence>
<dbReference type="PROSITE" id="PS50885">
    <property type="entry name" value="HAMP"/>
    <property type="match status" value="1"/>
</dbReference>
<dbReference type="InterPro" id="IPR003594">
    <property type="entry name" value="HATPase_dom"/>
</dbReference>
<dbReference type="Gene3D" id="1.10.287.130">
    <property type="match status" value="1"/>
</dbReference>
<dbReference type="InterPro" id="IPR003660">
    <property type="entry name" value="HAMP_dom"/>
</dbReference>
<evidence type="ECO:0000256" key="7">
    <source>
        <dbReference type="ARBA" id="ARBA00022679"/>
    </source>
</evidence>
<keyword evidence="13" id="KW-0902">Two-component regulatory system</keyword>
<evidence type="ECO:0000256" key="4">
    <source>
        <dbReference type="ARBA" id="ARBA00015735"/>
    </source>
</evidence>
<evidence type="ECO:0000259" key="16">
    <source>
        <dbReference type="PROSITE" id="PS50109"/>
    </source>
</evidence>
<dbReference type="CDD" id="cd00075">
    <property type="entry name" value="HATPase"/>
    <property type="match status" value="1"/>
</dbReference>
<evidence type="ECO:0000313" key="19">
    <source>
        <dbReference type="Proteomes" id="UP000229523"/>
    </source>
</evidence>
<keyword evidence="6" id="KW-0597">Phosphoprotein</keyword>
<dbReference type="InterPro" id="IPR005467">
    <property type="entry name" value="His_kinase_dom"/>
</dbReference>
<evidence type="ECO:0000256" key="13">
    <source>
        <dbReference type="ARBA" id="ARBA00023012"/>
    </source>
</evidence>
<dbReference type="SUPFAM" id="SSF55874">
    <property type="entry name" value="ATPase domain of HSP90 chaperone/DNA topoisomerase II/histidine kinase"/>
    <property type="match status" value="1"/>
</dbReference>
<dbReference type="Gene3D" id="6.10.340.10">
    <property type="match status" value="1"/>
</dbReference>
<dbReference type="Proteomes" id="UP000229523">
    <property type="component" value="Unassembled WGS sequence"/>
</dbReference>
<dbReference type="PROSITE" id="PS50109">
    <property type="entry name" value="HIS_KIN"/>
    <property type="match status" value="1"/>
</dbReference>
<comment type="caution">
    <text evidence="18">The sequence shown here is derived from an EMBL/GenBank/DDBJ whole genome shotgun (WGS) entry which is preliminary data.</text>
</comment>
<dbReference type="Pfam" id="PF18719">
    <property type="entry name" value="ArlS_N"/>
    <property type="match status" value="1"/>
</dbReference>
<name>A0A2G5NSP3_9STAP</name>
<keyword evidence="12 15" id="KW-1133">Transmembrane helix</keyword>
<dbReference type="AlphaFoldDB" id="A0A2G5NSP3"/>
<gene>
    <name evidence="18" type="ORF">BFS35_002655</name>
</gene>
<feature type="domain" description="Histidine kinase" evidence="16">
    <location>
        <begin position="241"/>
        <end position="457"/>
    </location>
</feature>
<reference evidence="18 19" key="1">
    <citation type="journal article" date="2018" name="Front. Microbiol.">
        <title>Description and Comparative Genomics of Macrococcus caseolyticus subsp. hominis subsp. nov., Macrococcus goetzii sp. nov., Macrococcus epidermidis sp. nov., and Macrococcus bohemicus sp. nov., Novel Macrococci From Human Clinical Material With Virulence Potential and Suspected Uptake of Foreign DNA by Natural Transformation.</title>
        <authorList>
            <person name="Maslanova I."/>
            <person name="Wertheimer Z."/>
            <person name="Sedlacek I."/>
            <person name="Svec P."/>
            <person name="Indrakova A."/>
            <person name="Kovarovic V."/>
            <person name="Schumann P."/>
            <person name="Sproer C."/>
            <person name="Kralova S."/>
            <person name="Sedo O."/>
            <person name="Kristofova L."/>
            <person name="Vrbovska V."/>
            <person name="Fuzik T."/>
            <person name="Petras P."/>
            <person name="Zdrahal Z."/>
            <person name="Ruzickova V."/>
            <person name="Doskar J."/>
            <person name="Pantucek R."/>
        </authorList>
    </citation>
    <scope>NUCLEOTIDE SEQUENCE [LARGE SCALE GENOMIC DNA]</scope>
    <source>
        <strain evidence="18 19">CCM 4927</strain>
    </source>
</reference>
<dbReference type="SMART" id="SM00388">
    <property type="entry name" value="HisKA"/>
    <property type="match status" value="1"/>
</dbReference>
<feature type="transmembrane region" description="Helical" evidence="15">
    <location>
        <begin position="155"/>
        <end position="178"/>
    </location>
</feature>
<comment type="subcellular location">
    <subcellularLocation>
        <location evidence="2">Cell membrane</location>
        <topology evidence="2">Multi-pass membrane protein</topology>
    </subcellularLocation>
</comment>
<dbReference type="CDD" id="cd00082">
    <property type="entry name" value="HisKA"/>
    <property type="match status" value="1"/>
</dbReference>
<dbReference type="GO" id="GO:0005524">
    <property type="term" value="F:ATP binding"/>
    <property type="evidence" value="ECO:0007669"/>
    <property type="project" value="UniProtKB-KW"/>
</dbReference>
<evidence type="ECO:0000256" key="14">
    <source>
        <dbReference type="ARBA" id="ARBA00023136"/>
    </source>
</evidence>
<dbReference type="PRINTS" id="PR00344">
    <property type="entry name" value="BCTRLSENSOR"/>
</dbReference>
<keyword evidence="8 15" id="KW-0812">Transmembrane</keyword>
<evidence type="ECO:0000259" key="17">
    <source>
        <dbReference type="PROSITE" id="PS50885"/>
    </source>
</evidence>
<dbReference type="InterPro" id="IPR050398">
    <property type="entry name" value="HssS/ArlS-like"/>
</dbReference>
<dbReference type="InterPro" id="IPR041610">
    <property type="entry name" value="ArlS_N"/>
</dbReference>
<dbReference type="FunFam" id="3.30.565.10:FF:000006">
    <property type="entry name" value="Sensor histidine kinase WalK"/>
    <property type="match status" value="1"/>
</dbReference>
<feature type="domain" description="HAMP" evidence="17">
    <location>
        <begin position="180"/>
        <end position="233"/>
    </location>
</feature>
<evidence type="ECO:0000256" key="9">
    <source>
        <dbReference type="ARBA" id="ARBA00022741"/>
    </source>
</evidence>
<evidence type="ECO:0000313" key="18">
    <source>
        <dbReference type="EMBL" id="RAI82603.1"/>
    </source>
</evidence>
<dbReference type="SUPFAM" id="SSF47384">
    <property type="entry name" value="Homodimeric domain of signal transducing histidine kinase"/>
    <property type="match status" value="1"/>
</dbReference>
<dbReference type="SUPFAM" id="SSF158472">
    <property type="entry name" value="HAMP domain-like"/>
    <property type="match status" value="1"/>
</dbReference>
<dbReference type="InterPro" id="IPR003661">
    <property type="entry name" value="HisK_dim/P_dom"/>
</dbReference>
<dbReference type="SMART" id="SM00304">
    <property type="entry name" value="HAMP"/>
    <property type="match status" value="1"/>
</dbReference>
<evidence type="ECO:0000256" key="5">
    <source>
        <dbReference type="ARBA" id="ARBA00022475"/>
    </source>
</evidence>
<dbReference type="GO" id="GO:0000155">
    <property type="term" value="F:phosphorelay sensor kinase activity"/>
    <property type="evidence" value="ECO:0007669"/>
    <property type="project" value="InterPro"/>
</dbReference>
<proteinExistence type="predicted"/>
<evidence type="ECO:0000256" key="12">
    <source>
        <dbReference type="ARBA" id="ARBA00022989"/>
    </source>
</evidence>
<dbReference type="FunFam" id="1.10.287.130:FF:000001">
    <property type="entry name" value="Two-component sensor histidine kinase"/>
    <property type="match status" value="1"/>
</dbReference>
<organism evidence="18 19">
    <name type="scientific">Macrococcoides goetzii</name>
    <dbReference type="NCBI Taxonomy" id="1891097"/>
    <lineage>
        <taxon>Bacteria</taxon>
        <taxon>Bacillati</taxon>
        <taxon>Bacillota</taxon>
        <taxon>Bacilli</taxon>
        <taxon>Bacillales</taxon>
        <taxon>Staphylococcaceae</taxon>
        <taxon>Macrococcoides</taxon>
    </lineage>
</organism>
<keyword evidence="11" id="KW-0067">ATP-binding</keyword>
<keyword evidence="14 15" id="KW-0472">Membrane</keyword>
<dbReference type="EMBL" id="MJBI02000001">
    <property type="protein sequence ID" value="RAI82603.1"/>
    <property type="molecule type" value="Genomic_DNA"/>
</dbReference>
<accession>A0A2G5NSP3</accession>
<dbReference type="SMART" id="SM00387">
    <property type="entry name" value="HATPase_c"/>
    <property type="match status" value="1"/>
</dbReference>
<evidence type="ECO:0000256" key="8">
    <source>
        <dbReference type="ARBA" id="ARBA00022692"/>
    </source>
</evidence>
<dbReference type="Gene3D" id="3.30.565.10">
    <property type="entry name" value="Histidine kinase-like ATPase, C-terminal domain"/>
    <property type="match status" value="1"/>
</dbReference>